<sequence length="140" mass="16249">MVETPKEAVKGFWQESVLQEKLEDKFHHDSGIEATCTRTTISEEMDMRPIVLNEVESVRVEDEQNDWDEFFLDLSLWDVMSPNCGRIEGDTSQPVSSPFGSNSSFTLSLEITQVRLKTYFRTRARPYFFQNKIVVERTST</sequence>
<proteinExistence type="predicted"/>
<protein>
    <submittedName>
        <fullName evidence="1">Uncharacterized protein</fullName>
    </submittedName>
</protein>
<name>A0AAD3TH62_NEPGR</name>
<accession>A0AAD3TH62</accession>
<organism evidence="1 2">
    <name type="scientific">Nepenthes gracilis</name>
    <name type="common">Slender pitcher plant</name>
    <dbReference type="NCBI Taxonomy" id="150966"/>
    <lineage>
        <taxon>Eukaryota</taxon>
        <taxon>Viridiplantae</taxon>
        <taxon>Streptophyta</taxon>
        <taxon>Embryophyta</taxon>
        <taxon>Tracheophyta</taxon>
        <taxon>Spermatophyta</taxon>
        <taxon>Magnoliopsida</taxon>
        <taxon>eudicotyledons</taxon>
        <taxon>Gunneridae</taxon>
        <taxon>Pentapetalae</taxon>
        <taxon>Caryophyllales</taxon>
        <taxon>Nepenthaceae</taxon>
        <taxon>Nepenthes</taxon>
    </lineage>
</organism>
<reference evidence="1" key="1">
    <citation type="submission" date="2023-05" db="EMBL/GenBank/DDBJ databases">
        <title>Nepenthes gracilis genome sequencing.</title>
        <authorList>
            <person name="Fukushima K."/>
        </authorList>
    </citation>
    <scope>NUCLEOTIDE SEQUENCE</scope>
    <source>
        <strain evidence="1">SING2019-196</strain>
    </source>
</reference>
<dbReference type="EMBL" id="BSYO01000037">
    <property type="protein sequence ID" value="GMH29823.1"/>
    <property type="molecule type" value="Genomic_DNA"/>
</dbReference>
<gene>
    <name evidence="1" type="ORF">Nepgr_031666</name>
</gene>
<dbReference type="AlphaFoldDB" id="A0AAD3TH62"/>
<evidence type="ECO:0000313" key="1">
    <source>
        <dbReference type="EMBL" id="GMH29823.1"/>
    </source>
</evidence>
<comment type="caution">
    <text evidence="1">The sequence shown here is derived from an EMBL/GenBank/DDBJ whole genome shotgun (WGS) entry which is preliminary data.</text>
</comment>
<dbReference type="Proteomes" id="UP001279734">
    <property type="component" value="Unassembled WGS sequence"/>
</dbReference>
<evidence type="ECO:0000313" key="2">
    <source>
        <dbReference type="Proteomes" id="UP001279734"/>
    </source>
</evidence>
<keyword evidence="2" id="KW-1185">Reference proteome</keyword>